<accession>A0A317ZFK2</accession>
<feature type="non-terminal residue" evidence="2">
    <location>
        <position position="76"/>
    </location>
</feature>
<dbReference type="PANTHER" id="PTHR43014">
    <property type="entry name" value="MERCURIC REDUCTASE"/>
    <property type="match status" value="1"/>
</dbReference>
<reference evidence="2 3" key="1">
    <citation type="journal article" date="2018" name="Vet. Microbiol.">
        <title>Clonal diversity and geographic distribution of methicillin-resistant Staphylococcus pseudintermedius from Australian animals: Discovery of novel sequence types.</title>
        <authorList>
            <person name="Worthing K.A."/>
            <person name="Abraham S."/>
            <person name="Coombs G.W."/>
            <person name="Pang S."/>
            <person name="Saputra S."/>
            <person name="Jordan D."/>
            <person name="Trott D.J."/>
            <person name="Norris J.M."/>
        </authorList>
    </citation>
    <scope>NUCLEOTIDE SEQUENCE [LARGE SCALE GENOMIC DNA]</scope>
    <source>
        <strain evidence="2 3">ST71 3</strain>
    </source>
</reference>
<dbReference type="PRINTS" id="PR00411">
    <property type="entry name" value="PNDRDTASEI"/>
</dbReference>
<evidence type="ECO:0000313" key="3">
    <source>
        <dbReference type="Proteomes" id="UP000246351"/>
    </source>
</evidence>
<organism evidence="2 3">
    <name type="scientific">Staphylococcus pseudintermedius</name>
    <dbReference type="NCBI Taxonomy" id="283734"/>
    <lineage>
        <taxon>Bacteria</taxon>
        <taxon>Bacillati</taxon>
        <taxon>Bacillota</taxon>
        <taxon>Bacilli</taxon>
        <taxon>Bacillales</taxon>
        <taxon>Staphylococcaceae</taxon>
        <taxon>Staphylococcus</taxon>
        <taxon>Staphylococcus intermedius group</taxon>
    </lineage>
</organism>
<dbReference type="GO" id="GO:0003955">
    <property type="term" value="F:NAD(P)H dehydrogenase (quinone) activity"/>
    <property type="evidence" value="ECO:0007669"/>
    <property type="project" value="TreeGrafter"/>
</dbReference>
<dbReference type="EC" id="1.8.1.4" evidence="2"/>
<evidence type="ECO:0000259" key="1">
    <source>
        <dbReference type="Pfam" id="PF07992"/>
    </source>
</evidence>
<dbReference type="InterPro" id="IPR023753">
    <property type="entry name" value="FAD/NAD-binding_dom"/>
</dbReference>
<gene>
    <name evidence="2" type="ORF">DD924_00975</name>
</gene>
<dbReference type="Pfam" id="PF07992">
    <property type="entry name" value="Pyr_redox_2"/>
    <property type="match status" value="1"/>
</dbReference>
<dbReference type="InterPro" id="IPR036188">
    <property type="entry name" value="FAD/NAD-bd_sf"/>
</dbReference>
<comment type="caution">
    <text evidence="2">The sequence shown here is derived from an EMBL/GenBank/DDBJ whole genome shotgun (WGS) entry which is preliminary data.</text>
</comment>
<dbReference type="PRINTS" id="PR00368">
    <property type="entry name" value="FADPNR"/>
</dbReference>
<feature type="non-terminal residue" evidence="2">
    <location>
        <position position="1"/>
    </location>
</feature>
<name>A0A317ZFK2_STAPS</name>
<dbReference type="GO" id="GO:0004148">
    <property type="term" value="F:dihydrolipoyl dehydrogenase (NADH) activity"/>
    <property type="evidence" value="ECO:0007669"/>
    <property type="project" value="UniProtKB-EC"/>
</dbReference>
<dbReference type="Gene3D" id="3.50.50.60">
    <property type="entry name" value="FAD/NAD(P)-binding domain"/>
    <property type="match status" value="2"/>
</dbReference>
<evidence type="ECO:0000313" key="2">
    <source>
        <dbReference type="EMBL" id="PWZ99755.1"/>
    </source>
</evidence>
<protein>
    <submittedName>
        <fullName evidence="2">Dihydrolipoyl dehydrogenase</fullName>
        <ecNumber evidence="2">1.8.1.4</ecNumber>
    </submittedName>
</protein>
<dbReference type="SUPFAM" id="SSF51905">
    <property type="entry name" value="FAD/NAD(P)-binding domain"/>
    <property type="match status" value="1"/>
</dbReference>
<dbReference type="Proteomes" id="UP000246351">
    <property type="component" value="Unassembled WGS sequence"/>
</dbReference>
<dbReference type="GO" id="GO:0050660">
    <property type="term" value="F:flavin adenine dinucleotide binding"/>
    <property type="evidence" value="ECO:0007669"/>
    <property type="project" value="TreeGrafter"/>
</dbReference>
<sequence>AEETDNGVKVTYEVKGEEKTIEADYVLVTVGRRPNTDELGLEEVGVKLTDRGLVEVDKQSRTSVDSIYAIGDIVPG</sequence>
<proteinExistence type="predicted"/>
<feature type="domain" description="FAD/NAD(P)-binding" evidence="1">
    <location>
        <begin position="6"/>
        <end position="74"/>
    </location>
</feature>
<keyword evidence="2" id="KW-0560">Oxidoreductase</keyword>
<dbReference type="AlphaFoldDB" id="A0A317ZFK2"/>
<dbReference type="EMBL" id="QEIV01000064">
    <property type="protein sequence ID" value="PWZ99755.1"/>
    <property type="molecule type" value="Genomic_DNA"/>
</dbReference>
<dbReference type="PANTHER" id="PTHR43014:SF4">
    <property type="entry name" value="PYRIDINE NUCLEOTIDE-DISULFIDE OXIDOREDUCTASE RCLA-RELATED"/>
    <property type="match status" value="1"/>
</dbReference>